<evidence type="ECO:0000313" key="2">
    <source>
        <dbReference type="EMBL" id="RAL60023.1"/>
    </source>
</evidence>
<evidence type="ECO:0000256" key="1">
    <source>
        <dbReference type="SAM" id="MobiDB-lite"/>
    </source>
</evidence>
<dbReference type="AlphaFoldDB" id="A0A395IKX4"/>
<accession>A0A395IKX4</accession>
<feature type="compositionally biased region" description="Polar residues" evidence="1">
    <location>
        <begin position="45"/>
        <end position="62"/>
    </location>
</feature>
<protein>
    <submittedName>
        <fullName evidence="2">Uncharacterized protein</fullName>
    </submittedName>
</protein>
<organism evidence="2 3">
    <name type="scientific">Monilinia fructigena</name>
    <dbReference type="NCBI Taxonomy" id="38457"/>
    <lineage>
        <taxon>Eukaryota</taxon>
        <taxon>Fungi</taxon>
        <taxon>Dikarya</taxon>
        <taxon>Ascomycota</taxon>
        <taxon>Pezizomycotina</taxon>
        <taxon>Leotiomycetes</taxon>
        <taxon>Helotiales</taxon>
        <taxon>Sclerotiniaceae</taxon>
        <taxon>Monilinia</taxon>
    </lineage>
</organism>
<feature type="region of interest" description="Disordered" evidence="1">
    <location>
        <begin position="32"/>
        <end position="79"/>
    </location>
</feature>
<name>A0A395IKX4_9HELO</name>
<proteinExistence type="predicted"/>
<dbReference type="EMBL" id="QKRW01000045">
    <property type="protein sequence ID" value="RAL60023.1"/>
    <property type="molecule type" value="Genomic_DNA"/>
</dbReference>
<gene>
    <name evidence="2" type="ORF">DID88_000649</name>
</gene>
<keyword evidence="3" id="KW-1185">Reference proteome</keyword>
<sequence>MEQHLDNVESSFLPAVSPIGIRGKVGADDTYLFDANRNGEKSPTKETQTPKRNASSSGSQDHGSPPTPEGTQLLPSKTFRLHQQPLPLQELYLEQCQGQAWRRTLNSITISLSIAEQSDEGDMEATPKRSRQNLRAFAESENEVRACNTNHRIGA</sequence>
<reference evidence="2 3" key="1">
    <citation type="submission" date="2018-06" db="EMBL/GenBank/DDBJ databases">
        <title>Genome Sequence of the Brown Rot Fungal Pathogen Monilinia fructigena.</title>
        <authorList>
            <person name="Landi L."/>
            <person name="De Miccolis Angelini R.M."/>
            <person name="Pollastro S."/>
            <person name="Abate D."/>
            <person name="Faretra F."/>
            <person name="Romanazzi G."/>
        </authorList>
    </citation>
    <scope>NUCLEOTIDE SEQUENCE [LARGE SCALE GENOMIC DNA]</scope>
    <source>
        <strain evidence="2 3">Mfrg269</strain>
    </source>
</reference>
<dbReference type="OrthoDB" id="10255000at2759"/>
<comment type="caution">
    <text evidence="2">The sequence shown here is derived from an EMBL/GenBank/DDBJ whole genome shotgun (WGS) entry which is preliminary data.</text>
</comment>
<dbReference type="Proteomes" id="UP000249056">
    <property type="component" value="Unassembled WGS sequence"/>
</dbReference>
<evidence type="ECO:0000313" key="3">
    <source>
        <dbReference type="Proteomes" id="UP000249056"/>
    </source>
</evidence>